<keyword evidence="3 8" id="KW-0728">SH3 domain</keyword>
<dbReference type="CDD" id="cd11960">
    <property type="entry name" value="SH3_Abp1_eu"/>
    <property type="match status" value="1"/>
</dbReference>
<reference evidence="12" key="1">
    <citation type="submission" date="2020-11" db="EMBL/GenBank/DDBJ databases">
        <authorList>
            <person name="Tran Van P."/>
        </authorList>
    </citation>
    <scope>NUCLEOTIDE SEQUENCE</scope>
</reference>
<organism evidence="12">
    <name type="scientific">Notodromas monacha</name>
    <dbReference type="NCBI Taxonomy" id="399045"/>
    <lineage>
        <taxon>Eukaryota</taxon>
        <taxon>Metazoa</taxon>
        <taxon>Ecdysozoa</taxon>
        <taxon>Arthropoda</taxon>
        <taxon>Crustacea</taxon>
        <taxon>Oligostraca</taxon>
        <taxon>Ostracoda</taxon>
        <taxon>Podocopa</taxon>
        <taxon>Podocopida</taxon>
        <taxon>Cypridocopina</taxon>
        <taxon>Cypridoidea</taxon>
        <taxon>Cyprididae</taxon>
        <taxon>Notodromas</taxon>
    </lineage>
</organism>
<evidence type="ECO:0000313" key="12">
    <source>
        <dbReference type="EMBL" id="CAD7280525.1"/>
    </source>
</evidence>
<evidence type="ECO:0000256" key="2">
    <source>
        <dbReference type="ARBA" id="ARBA00011039"/>
    </source>
</evidence>
<dbReference type="EMBL" id="OA884264">
    <property type="protein sequence ID" value="CAD7280525.1"/>
    <property type="molecule type" value="Genomic_DNA"/>
</dbReference>
<dbReference type="PRINTS" id="PR00452">
    <property type="entry name" value="SH3DOMAIN"/>
</dbReference>
<evidence type="ECO:0000256" key="9">
    <source>
        <dbReference type="SAM" id="MobiDB-lite"/>
    </source>
</evidence>
<keyword evidence="4" id="KW-0963">Cytoplasm</keyword>
<sequence length="477" mass="54361">MALDVDKHKSALIDAWKKVLDEKDPTDWALFGYEGPSNSLKCVSTGDGGIEELLEDFNSSLIMYAFCRVMDPKTSLPKFVIINWQGEAAPAMRKGLCANHIPHVASFFRGSQLSITARTEDDVDPEVVLETVSKATASAYQFQTQKSDESEVDQKVGTAYKRIIPTRDINKSEREKFWEQQEAEEKKRLEEEQRKRESDLKRLEEERNRREVAEAKAREERVRERVRAIKQIKEAEADKSHQSQRAEKAAWERKVEEDEKDAADSVRRSRDERRMRDQETKQIIGRRVSDSRSIFEQNSAAGQLNARQSNGLSSPTAAAPKAPSPQRVSPLPANNVINNREPERFVEDVPVQRIMTNVAVEREEIIEVKRPYVEPEPEVEEPAWTKAEELISAPVGFETPAEPTKRSFEEQYAATVGQGLRARTLYDYQAADDTEISFDPDDIICRIDQIDEGWWQGLGPSGDYGLFPANYVQLLED</sequence>
<dbReference type="Proteomes" id="UP000678499">
    <property type="component" value="Unassembled WGS sequence"/>
</dbReference>
<dbReference type="Gene3D" id="2.30.30.40">
    <property type="entry name" value="SH3 Domains"/>
    <property type="match status" value="1"/>
</dbReference>
<dbReference type="SMART" id="SM00102">
    <property type="entry name" value="ADF"/>
    <property type="match status" value="1"/>
</dbReference>
<dbReference type="GO" id="GO:0098974">
    <property type="term" value="P:postsynaptic actin cytoskeleton organization"/>
    <property type="evidence" value="ECO:0007669"/>
    <property type="project" value="TreeGrafter"/>
</dbReference>
<dbReference type="Gene3D" id="3.40.20.10">
    <property type="entry name" value="Severin"/>
    <property type="match status" value="1"/>
</dbReference>
<proteinExistence type="inferred from homology"/>
<dbReference type="GO" id="GO:0030027">
    <property type="term" value="C:lamellipodium"/>
    <property type="evidence" value="ECO:0007669"/>
    <property type="project" value="TreeGrafter"/>
</dbReference>
<evidence type="ECO:0008006" key="14">
    <source>
        <dbReference type="Google" id="ProtNLM"/>
    </source>
</evidence>
<evidence type="ECO:0000256" key="5">
    <source>
        <dbReference type="ARBA" id="ARBA00023054"/>
    </source>
</evidence>
<evidence type="ECO:0000256" key="1">
    <source>
        <dbReference type="ARBA" id="ARBA00004245"/>
    </source>
</evidence>
<feature type="region of interest" description="Disordered" evidence="9">
    <location>
        <begin position="185"/>
        <end position="336"/>
    </location>
</feature>
<dbReference type="InterPro" id="IPR001452">
    <property type="entry name" value="SH3_domain"/>
</dbReference>
<dbReference type="Pfam" id="PF14604">
    <property type="entry name" value="SH3_9"/>
    <property type="match status" value="1"/>
</dbReference>
<dbReference type="GO" id="GO:0045211">
    <property type="term" value="C:postsynaptic membrane"/>
    <property type="evidence" value="ECO:0007669"/>
    <property type="project" value="TreeGrafter"/>
</dbReference>
<dbReference type="SUPFAM" id="SSF55753">
    <property type="entry name" value="Actin depolymerizing proteins"/>
    <property type="match status" value="1"/>
</dbReference>
<dbReference type="AlphaFoldDB" id="A0A7R9BSN5"/>
<dbReference type="GO" id="GO:0030833">
    <property type="term" value="P:regulation of actin filament polymerization"/>
    <property type="evidence" value="ECO:0007669"/>
    <property type="project" value="TreeGrafter"/>
</dbReference>
<dbReference type="GO" id="GO:0014069">
    <property type="term" value="C:postsynaptic density"/>
    <property type="evidence" value="ECO:0007669"/>
    <property type="project" value="TreeGrafter"/>
</dbReference>
<dbReference type="GO" id="GO:0005884">
    <property type="term" value="C:actin filament"/>
    <property type="evidence" value="ECO:0007669"/>
    <property type="project" value="TreeGrafter"/>
</dbReference>
<dbReference type="PANTHER" id="PTHR10829:SF25">
    <property type="entry name" value="DREBRIN-LIKE PROTEIN"/>
    <property type="match status" value="1"/>
</dbReference>
<dbReference type="GO" id="GO:0030864">
    <property type="term" value="C:cortical actin cytoskeleton"/>
    <property type="evidence" value="ECO:0007669"/>
    <property type="project" value="TreeGrafter"/>
</dbReference>
<comment type="similarity">
    <text evidence="2">Belongs to the ABP1 family.</text>
</comment>
<dbReference type="SMART" id="SM00326">
    <property type="entry name" value="SH3"/>
    <property type="match status" value="1"/>
</dbReference>
<dbReference type="PROSITE" id="PS50002">
    <property type="entry name" value="SH3"/>
    <property type="match status" value="1"/>
</dbReference>
<evidence type="ECO:0000256" key="8">
    <source>
        <dbReference type="PROSITE-ProRule" id="PRU00192"/>
    </source>
</evidence>
<dbReference type="InterPro" id="IPR002108">
    <property type="entry name" value="ADF-H"/>
</dbReference>
<dbReference type="GO" id="GO:0030427">
    <property type="term" value="C:site of polarized growth"/>
    <property type="evidence" value="ECO:0007669"/>
    <property type="project" value="TreeGrafter"/>
</dbReference>
<dbReference type="GO" id="GO:0051015">
    <property type="term" value="F:actin filament binding"/>
    <property type="evidence" value="ECO:0007669"/>
    <property type="project" value="TreeGrafter"/>
</dbReference>
<dbReference type="Pfam" id="PF00241">
    <property type="entry name" value="Cofilin_ADF"/>
    <property type="match status" value="1"/>
</dbReference>
<dbReference type="InterPro" id="IPR029006">
    <property type="entry name" value="ADF-H/Gelsolin-like_dom_sf"/>
</dbReference>
<evidence type="ECO:0000256" key="6">
    <source>
        <dbReference type="ARBA" id="ARBA00023203"/>
    </source>
</evidence>
<evidence type="ECO:0000256" key="4">
    <source>
        <dbReference type="ARBA" id="ARBA00022490"/>
    </source>
</evidence>
<comment type="subcellular location">
    <subcellularLocation>
        <location evidence="1">Cytoplasm</location>
        <location evidence="1">Cytoskeleton</location>
    </subcellularLocation>
</comment>
<evidence type="ECO:0000256" key="3">
    <source>
        <dbReference type="ARBA" id="ARBA00022443"/>
    </source>
</evidence>
<keyword evidence="7" id="KW-0206">Cytoskeleton</keyword>
<keyword evidence="6" id="KW-0009">Actin-binding</keyword>
<evidence type="ECO:0000259" key="10">
    <source>
        <dbReference type="PROSITE" id="PS50002"/>
    </source>
</evidence>
<accession>A0A7R9BSN5</accession>
<evidence type="ECO:0000259" key="11">
    <source>
        <dbReference type="PROSITE" id="PS51263"/>
    </source>
</evidence>
<feature type="compositionally biased region" description="Basic and acidic residues" evidence="9">
    <location>
        <begin position="185"/>
        <end position="280"/>
    </location>
</feature>
<dbReference type="SUPFAM" id="SSF50044">
    <property type="entry name" value="SH3-domain"/>
    <property type="match status" value="1"/>
</dbReference>
<name>A0A7R9BSN5_9CRUS</name>
<keyword evidence="5" id="KW-0175">Coiled coil</keyword>
<dbReference type="FunFam" id="2.30.30.40:FF:000046">
    <property type="entry name" value="Drebrin-like protein isoform B"/>
    <property type="match status" value="1"/>
</dbReference>
<gene>
    <name evidence="12" type="ORF">NMOB1V02_LOCUS8184</name>
</gene>
<dbReference type="GO" id="GO:0030425">
    <property type="term" value="C:dendrite"/>
    <property type="evidence" value="ECO:0007669"/>
    <property type="project" value="TreeGrafter"/>
</dbReference>
<dbReference type="EMBL" id="CAJPEX010002227">
    <property type="protein sequence ID" value="CAG0920677.1"/>
    <property type="molecule type" value="Genomic_DNA"/>
</dbReference>
<feature type="compositionally biased region" description="Low complexity" evidence="9">
    <location>
        <begin position="313"/>
        <end position="325"/>
    </location>
</feature>
<dbReference type="PANTHER" id="PTHR10829">
    <property type="entry name" value="CORTACTIN AND DREBRIN"/>
    <property type="match status" value="1"/>
</dbReference>
<evidence type="ECO:0000256" key="7">
    <source>
        <dbReference type="ARBA" id="ARBA00023212"/>
    </source>
</evidence>
<dbReference type="CDD" id="cd11281">
    <property type="entry name" value="ADF_drebrin_like"/>
    <property type="match status" value="1"/>
</dbReference>
<dbReference type="InterPro" id="IPR035717">
    <property type="entry name" value="Drebrin-like_SH3"/>
</dbReference>
<dbReference type="InterPro" id="IPR036028">
    <property type="entry name" value="SH3-like_dom_sf"/>
</dbReference>
<dbReference type="GO" id="GO:0045773">
    <property type="term" value="P:positive regulation of axon extension"/>
    <property type="evidence" value="ECO:0007669"/>
    <property type="project" value="TreeGrafter"/>
</dbReference>
<dbReference type="OrthoDB" id="5971719at2759"/>
<protein>
    <recommendedName>
        <fullName evidence="14">Drebrin-like protein</fullName>
    </recommendedName>
</protein>
<keyword evidence="13" id="KW-1185">Reference proteome</keyword>
<evidence type="ECO:0000313" key="13">
    <source>
        <dbReference type="Proteomes" id="UP000678499"/>
    </source>
</evidence>
<dbReference type="PROSITE" id="PS51263">
    <property type="entry name" value="ADF_H"/>
    <property type="match status" value="1"/>
</dbReference>
<feature type="compositionally biased region" description="Polar residues" evidence="9">
    <location>
        <begin position="291"/>
        <end position="312"/>
    </location>
</feature>
<feature type="domain" description="ADF-H" evidence="11">
    <location>
        <begin position="2"/>
        <end position="133"/>
    </location>
</feature>
<dbReference type="GO" id="GO:0048812">
    <property type="term" value="P:neuron projection morphogenesis"/>
    <property type="evidence" value="ECO:0007669"/>
    <property type="project" value="TreeGrafter"/>
</dbReference>
<feature type="domain" description="SH3" evidence="10">
    <location>
        <begin position="417"/>
        <end position="477"/>
    </location>
</feature>